<keyword evidence="4" id="KW-1185">Reference proteome</keyword>
<dbReference type="Proteomes" id="UP001166191">
    <property type="component" value="Unassembled WGS sequence"/>
</dbReference>
<comment type="subcellular location">
    <subcellularLocation>
        <location evidence="1">Virion</location>
    </subcellularLocation>
</comment>
<comment type="caution">
    <text evidence="3">The sequence shown here is derived from an EMBL/GenBank/DDBJ whole genome shotgun (WGS) entry which is preliminary data.</text>
</comment>
<protein>
    <submittedName>
        <fullName evidence="3">Phage major capsid protein</fullName>
    </submittedName>
</protein>
<proteinExistence type="predicted"/>
<dbReference type="EMBL" id="JAHKNG010000091">
    <property type="protein sequence ID" value="MBU3032390.1"/>
    <property type="molecule type" value="Genomic_DNA"/>
</dbReference>
<evidence type="ECO:0000256" key="1">
    <source>
        <dbReference type="ARBA" id="ARBA00004328"/>
    </source>
</evidence>
<sequence length="220" mass="23587">MGIELNPRARGIVGVRADSGSATKILAELQKTFEDFKVERDKELADIKAGMADVVQTEKVDRINAEITTLQKSLDETNAMLAAVKVGGVGGTTDPDKAEHAQAFDRFFRRGVDAGLRDLEVKAKLTTQSDPDGGYLVPEKTEAGIDRVLGTVSTIRSLARTISISTNTYKKLVNMGGATSGWVGEEQDRPGTATPTLREIAINTGEIYAMPGTTQTSLDD</sequence>
<reference evidence="3" key="1">
    <citation type="submission" date="2021-06" db="EMBL/GenBank/DDBJ databases">
        <title>Paracoccus bacterium XHP0099 sp. nov., isolated from the surface waters of the Yellow Sea.</title>
        <authorList>
            <person name="Xue H."/>
            <person name="Zhang D."/>
        </authorList>
    </citation>
    <scope>NUCLEOTIDE SEQUENCE</scope>
    <source>
        <strain evidence="3">XHP0099</strain>
    </source>
</reference>
<dbReference type="InterPro" id="IPR024455">
    <property type="entry name" value="Phage_capsid"/>
</dbReference>
<feature type="non-terminal residue" evidence="3">
    <location>
        <position position="220"/>
    </location>
</feature>
<organism evidence="3 4">
    <name type="scientific">Paracoccus marinaquae</name>
    <dbReference type="NCBI Taxonomy" id="2841926"/>
    <lineage>
        <taxon>Bacteria</taxon>
        <taxon>Pseudomonadati</taxon>
        <taxon>Pseudomonadota</taxon>
        <taxon>Alphaproteobacteria</taxon>
        <taxon>Rhodobacterales</taxon>
        <taxon>Paracoccaceae</taxon>
        <taxon>Paracoccus</taxon>
    </lineage>
</organism>
<dbReference type="InterPro" id="IPR054612">
    <property type="entry name" value="Phage_capsid-like_C"/>
</dbReference>
<dbReference type="RefSeq" id="WP_216034973.1">
    <property type="nucleotide sequence ID" value="NZ_JAHKNG010000091.1"/>
</dbReference>
<evidence type="ECO:0000313" key="3">
    <source>
        <dbReference type="EMBL" id="MBU3032390.1"/>
    </source>
</evidence>
<dbReference type="NCBIfam" id="TIGR01554">
    <property type="entry name" value="major_cap_HK97"/>
    <property type="match status" value="1"/>
</dbReference>
<feature type="domain" description="Phage capsid-like C-terminal" evidence="2">
    <location>
        <begin position="133"/>
        <end position="220"/>
    </location>
</feature>
<dbReference type="Pfam" id="PF05065">
    <property type="entry name" value="Phage_capsid"/>
    <property type="match status" value="1"/>
</dbReference>
<evidence type="ECO:0000259" key="2">
    <source>
        <dbReference type="Pfam" id="PF05065"/>
    </source>
</evidence>
<accession>A0ABS6AP64</accession>
<evidence type="ECO:0000313" key="4">
    <source>
        <dbReference type="Proteomes" id="UP001166191"/>
    </source>
</evidence>
<name>A0ABS6AP64_9RHOB</name>
<gene>
    <name evidence="3" type="ORF">KNW02_20170</name>
</gene>